<proteinExistence type="predicted"/>
<keyword evidence="1" id="KW-0472">Membrane</keyword>
<dbReference type="Proteomes" id="UP001523216">
    <property type="component" value="Unassembled WGS sequence"/>
</dbReference>
<evidence type="ECO:0000256" key="1">
    <source>
        <dbReference type="SAM" id="Phobius"/>
    </source>
</evidence>
<gene>
    <name evidence="2" type="ORF">LXN57_42450</name>
</gene>
<feature type="transmembrane region" description="Helical" evidence="1">
    <location>
        <begin position="79"/>
        <end position="100"/>
    </location>
</feature>
<accession>A0ABT0YDU4</accession>
<keyword evidence="1" id="KW-1133">Transmembrane helix</keyword>
<organism evidence="2 3">
    <name type="scientific">Paractinoplanes hotanensis</name>
    <dbReference type="NCBI Taxonomy" id="2906497"/>
    <lineage>
        <taxon>Bacteria</taxon>
        <taxon>Bacillati</taxon>
        <taxon>Actinomycetota</taxon>
        <taxon>Actinomycetes</taxon>
        <taxon>Micromonosporales</taxon>
        <taxon>Micromonosporaceae</taxon>
        <taxon>Paractinoplanes</taxon>
    </lineage>
</organism>
<dbReference type="InterPro" id="IPR009937">
    <property type="entry name" value="Phage_holin_3_6"/>
</dbReference>
<name>A0ABT0YDU4_9ACTN</name>
<evidence type="ECO:0000313" key="2">
    <source>
        <dbReference type="EMBL" id="MCM4084219.1"/>
    </source>
</evidence>
<feature type="transmembrane region" description="Helical" evidence="1">
    <location>
        <begin position="44"/>
        <end position="73"/>
    </location>
</feature>
<comment type="caution">
    <text evidence="2">The sequence shown here is derived from an EMBL/GenBank/DDBJ whole genome shotgun (WGS) entry which is preliminary data.</text>
</comment>
<keyword evidence="3" id="KW-1185">Reference proteome</keyword>
<sequence>MTTHTEQQQPVGQLVSQLSEQVSTLVRDELTLARMEMVEKGKRAGAGAGLLGGAGVIALYGLGALFVTIGALLALVLPVWAAALIVTVLLFAVAGVAALIGKKQVKQAVPPEPEEAMASGKRDVEAVKTAIRDGRQA</sequence>
<evidence type="ECO:0000313" key="3">
    <source>
        <dbReference type="Proteomes" id="UP001523216"/>
    </source>
</evidence>
<dbReference type="Pfam" id="PF07332">
    <property type="entry name" value="Phage_holin_3_6"/>
    <property type="match status" value="1"/>
</dbReference>
<protein>
    <submittedName>
        <fullName evidence="2">Phage holin family protein</fullName>
    </submittedName>
</protein>
<dbReference type="EMBL" id="JAMQOL010000073">
    <property type="protein sequence ID" value="MCM4084219.1"/>
    <property type="molecule type" value="Genomic_DNA"/>
</dbReference>
<dbReference type="RefSeq" id="WP_251803973.1">
    <property type="nucleotide sequence ID" value="NZ_JAMQOL010000073.1"/>
</dbReference>
<keyword evidence="1" id="KW-0812">Transmembrane</keyword>
<reference evidence="2 3" key="1">
    <citation type="submission" date="2022-06" db="EMBL/GenBank/DDBJ databases">
        <title>Actinoplanes abujensis sp. nov., isolated from Nigerian arid soil.</title>
        <authorList>
            <person name="Ding P."/>
        </authorList>
    </citation>
    <scope>NUCLEOTIDE SEQUENCE [LARGE SCALE GENOMIC DNA]</scope>
    <source>
        <strain evidence="3">TRM88002</strain>
    </source>
</reference>